<gene>
    <name evidence="2" type="ORF">GCM10011575_43610</name>
</gene>
<comment type="caution">
    <text evidence="2">The sequence shown here is derived from an EMBL/GenBank/DDBJ whole genome shotgun (WGS) entry which is preliminary data.</text>
</comment>
<evidence type="ECO:0000313" key="2">
    <source>
        <dbReference type="EMBL" id="GGL80602.1"/>
    </source>
</evidence>
<evidence type="ECO:0000256" key="1">
    <source>
        <dbReference type="SAM" id="MobiDB-lite"/>
    </source>
</evidence>
<dbReference type="EMBL" id="BMMZ01000015">
    <property type="protein sequence ID" value="GGL80602.1"/>
    <property type="molecule type" value="Genomic_DNA"/>
</dbReference>
<reference evidence="2" key="1">
    <citation type="journal article" date="2014" name="Int. J. Syst. Evol. Microbiol.">
        <title>Complete genome sequence of Corynebacterium casei LMG S-19264T (=DSM 44701T), isolated from a smear-ripened cheese.</title>
        <authorList>
            <consortium name="US DOE Joint Genome Institute (JGI-PGF)"/>
            <person name="Walter F."/>
            <person name="Albersmeier A."/>
            <person name="Kalinowski J."/>
            <person name="Ruckert C."/>
        </authorList>
    </citation>
    <scope>NUCLEOTIDE SEQUENCE</scope>
    <source>
        <strain evidence="2">CGMCC 4.7306</strain>
    </source>
</reference>
<proteinExistence type="predicted"/>
<protein>
    <submittedName>
        <fullName evidence="2">Uncharacterized protein</fullName>
    </submittedName>
</protein>
<name>A0A917SHQ5_9ACTN</name>
<dbReference type="Proteomes" id="UP000613840">
    <property type="component" value="Unassembled WGS sequence"/>
</dbReference>
<evidence type="ECO:0000313" key="3">
    <source>
        <dbReference type="Proteomes" id="UP000613840"/>
    </source>
</evidence>
<sequence length="129" mass="13973">MRARITEALGDGGFGGDEIDESRKGHRDSLLCAAVRVQTARLSTSSREFWKDPGILEGPGNSGRTREFWKDPEMVDENGPGGALQPAGAAVPQRIIASVDDPGLTQEPKRRTGQLTHHEVTITSRPTHC</sequence>
<feature type="region of interest" description="Disordered" evidence="1">
    <location>
        <begin position="100"/>
        <end position="129"/>
    </location>
</feature>
<keyword evidence="3" id="KW-1185">Reference proteome</keyword>
<accession>A0A917SHQ5</accession>
<organism evidence="2 3">
    <name type="scientific">Microlunatus endophyticus</name>
    <dbReference type="NCBI Taxonomy" id="1716077"/>
    <lineage>
        <taxon>Bacteria</taxon>
        <taxon>Bacillati</taxon>
        <taxon>Actinomycetota</taxon>
        <taxon>Actinomycetes</taxon>
        <taxon>Propionibacteriales</taxon>
        <taxon>Propionibacteriaceae</taxon>
        <taxon>Microlunatus</taxon>
    </lineage>
</organism>
<reference evidence="2" key="2">
    <citation type="submission" date="2020-09" db="EMBL/GenBank/DDBJ databases">
        <authorList>
            <person name="Sun Q."/>
            <person name="Zhou Y."/>
        </authorList>
    </citation>
    <scope>NUCLEOTIDE SEQUENCE</scope>
    <source>
        <strain evidence="2">CGMCC 4.7306</strain>
    </source>
</reference>
<feature type="region of interest" description="Disordered" evidence="1">
    <location>
        <begin position="1"/>
        <end position="25"/>
    </location>
</feature>
<dbReference type="AlphaFoldDB" id="A0A917SHQ5"/>